<evidence type="ECO:0000313" key="4">
    <source>
        <dbReference type="Proteomes" id="UP000629870"/>
    </source>
</evidence>
<evidence type="ECO:0000313" key="3">
    <source>
        <dbReference type="Proteomes" id="UP000313988"/>
    </source>
</evidence>
<dbReference type="Gene3D" id="3.40.50.300">
    <property type="entry name" value="P-loop containing nucleotide triphosphate hydrolases"/>
    <property type="match status" value="2"/>
</dbReference>
<dbReference type="InterPro" id="IPR025955">
    <property type="entry name" value="TraC/Conjuga_ATPase"/>
</dbReference>
<reference evidence="2 3" key="1">
    <citation type="submission" date="2019-06" db="EMBL/GenBank/DDBJ databases">
        <title>Genome sequence of Deinococcus radiopugnans ATCC 19172.</title>
        <authorList>
            <person name="Maclea K.S."/>
            <person name="Maynard C.R."/>
        </authorList>
    </citation>
    <scope>NUCLEOTIDE SEQUENCE [LARGE SCALE GENOMIC DNA]</scope>
    <source>
        <strain evidence="2 3">ATCC 19172</strain>
    </source>
</reference>
<dbReference type="Proteomes" id="UP000313988">
    <property type="component" value="Unassembled WGS sequence"/>
</dbReference>
<keyword evidence="4" id="KW-1185">Reference proteome</keyword>
<evidence type="ECO:0000313" key="1">
    <source>
        <dbReference type="EMBL" id="MBB6017080.1"/>
    </source>
</evidence>
<reference evidence="1 4" key="2">
    <citation type="submission" date="2020-08" db="EMBL/GenBank/DDBJ databases">
        <title>Genomic Encyclopedia of Type Strains, Phase IV (KMG-IV): sequencing the most valuable type-strain genomes for metagenomic binning, comparative biology and taxonomic classification.</title>
        <authorList>
            <person name="Goeker M."/>
        </authorList>
    </citation>
    <scope>NUCLEOTIDE SEQUENCE [LARGE SCALE GENOMIC DNA]</scope>
    <source>
        <strain evidence="1 4">DSM 12027</strain>
    </source>
</reference>
<dbReference type="InterPro" id="IPR051162">
    <property type="entry name" value="T4SS_component"/>
</dbReference>
<dbReference type="PANTHER" id="PTHR30121">
    <property type="entry name" value="UNCHARACTERIZED PROTEIN YJGR-RELATED"/>
    <property type="match status" value="1"/>
</dbReference>
<dbReference type="RefSeq" id="WP_139403713.1">
    <property type="nucleotide sequence ID" value="NZ_JACHEW010000011.1"/>
</dbReference>
<proteinExistence type="predicted"/>
<evidence type="ECO:0000313" key="2">
    <source>
        <dbReference type="EMBL" id="TNM70686.1"/>
    </source>
</evidence>
<accession>A0A5C4Y6V6</accession>
<dbReference type="OrthoDB" id="51910at2"/>
<dbReference type="Proteomes" id="UP000629870">
    <property type="component" value="Unassembled WGS sequence"/>
</dbReference>
<name>A0A5C4Y6V6_9DEIO</name>
<dbReference type="EMBL" id="JACHEW010000011">
    <property type="protein sequence ID" value="MBB6017080.1"/>
    <property type="molecule type" value="Genomic_DNA"/>
</dbReference>
<dbReference type="SUPFAM" id="SSF52540">
    <property type="entry name" value="P-loop containing nucleoside triphosphate hydrolases"/>
    <property type="match status" value="1"/>
</dbReference>
<dbReference type="Pfam" id="PF11130">
    <property type="entry name" value="TraC_F_IV"/>
    <property type="match status" value="1"/>
</dbReference>
<evidence type="ECO:0008006" key="5">
    <source>
        <dbReference type="Google" id="ProtNLM"/>
    </source>
</evidence>
<sequence>MGSLPIARAFGYWDVHDHIMFLQDGRQLYGVYFEPPSHLHYTADDLLRRQSTLATVFDLVVPDGETLTTYTSLRGALDEDLADTRRYAQTCTDPALRELTEARADLLEQKILAGEVSHWRFFLTVTVTPPADARFEVGSTPAVQEVTRAAEQAQGLQSAAVAQLSAAGFAARPMTGQDVYAECFYWLNPGWPQAPQFIPQGERELHSLRRGRPDHLTFLRQVGATVMDNTESGGPIVGDRFVAVISLGRLPEYTETGYLAALTDTLSGTYYVVVQATRENDYDVSNELEKKKGDLWLRVKAPGVVPNGRATNLLAEVEAAQQLDGYESRFVAGVSVVLIAGSPQELERMKRQARGNMARLRAGVPIDYGYQSIAQYRALAPFAGGLSKFQFQPYTSSVVDLFPPVAPWKGFDEGAITFQGRDRSLIKFDLWTPRTRTAHWAVFAPTGSGKTVLALSVLSAHLTKYDDAILVVTDAKEDFRYFFKTLRDSQIIDFGYKSGNQLNIFDLAEGETEPDGTKLSAILSFVRLFVSEPADPKEADYEDVAMTEATMAVYHKFKNRGRWPQLSDLEAMLGTIENYTDSGKNMPAVVIGAARSVGIRLRKALGASPVAPFVDCQSNVNLHARRIYLNTSGIPEGDTLMRRVAHHIVKSVMWNRAKHSARATPKFFFIDEFENQIQSPRELGDIKDMLRVFRSFGVSLGIGTQDAQASQHFGGLMDSFNHLFIGGYSRKVVEGDERTPGVVDALSLPPVMKEKLPELRAVPGQYAEFALLVNLGGGEGRVGDIVQVEESKLALWLFASGKDEVAKKDAYIAENHGNVMDGVRQLVHDLYGAGR</sequence>
<dbReference type="AlphaFoldDB" id="A0A5C4Y6V6"/>
<dbReference type="EMBL" id="VDMO01000012">
    <property type="protein sequence ID" value="TNM70686.1"/>
    <property type="molecule type" value="Genomic_DNA"/>
</dbReference>
<dbReference type="PANTHER" id="PTHR30121:SF6">
    <property type="entry name" value="SLR6007 PROTEIN"/>
    <property type="match status" value="1"/>
</dbReference>
<protein>
    <recommendedName>
        <fullName evidence="5">DUF87 domain-containing protein</fullName>
    </recommendedName>
</protein>
<dbReference type="InterPro" id="IPR027417">
    <property type="entry name" value="P-loop_NTPase"/>
</dbReference>
<gene>
    <name evidence="2" type="ORF">FHR04_12360</name>
    <name evidence="1" type="ORF">HNQ04_002342</name>
</gene>
<comment type="caution">
    <text evidence="2">The sequence shown here is derived from an EMBL/GenBank/DDBJ whole genome shotgun (WGS) entry which is preliminary data.</text>
</comment>
<organism evidence="2 3">
    <name type="scientific">Deinococcus radiopugnans ATCC 19172</name>
    <dbReference type="NCBI Taxonomy" id="585398"/>
    <lineage>
        <taxon>Bacteria</taxon>
        <taxon>Thermotogati</taxon>
        <taxon>Deinococcota</taxon>
        <taxon>Deinococci</taxon>
        <taxon>Deinococcales</taxon>
        <taxon>Deinococcaceae</taxon>
        <taxon>Deinococcus</taxon>
    </lineage>
</organism>